<keyword evidence="5" id="KW-1185">Reference proteome</keyword>
<dbReference type="AlphaFoldDB" id="A0AAQ3JKQ5"/>
<comment type="similarity">
    <text evidence="1">Belongs to the LEA type SMP family.</text>
</comment>
<sequence length="128" mass="13184">MSKQEATTRSATSRKVTIGDALEATLATDGDKSVDASDATTIQAVEAVAIGMNAVMPGGVAAVAQAAALANASMNRDEDTTKLCEVVADMGSRLPVDKEATREDAERVVATEMRNNSEMRTHSGGIGA</sequence>
<dbReference type="PANTHER" id="PTHR31174">
    <property type="entry name" value="SEED MATURATION FAMILY PROTEIN"/>
    <property type="match status" value="1"/>
</dbReference>
<keyword evidence="2" id="KW-0677">Repeat</keyword>
<evidence type="ECO:0000313" key="4">
    <source>
        <dbReference type="EMBL" id="WOK91579.1"/>
    </source>
</evidence>
<evidence type="ECO:0000256" key="1">
    <source>
        <dbReference type="ARBA" id="ARBA00010733"/>
    </source>
</evidence>
<protein>
    <submittedName>
        <fullName evidence="4">Seed maturation protein</fullName>
    </submittedName>
</protein>
<gene>
    <name evidence="4" type="ORF">Cni_G00270</name>
</gene>
<reference evidence="4 5" key="1">
    <citation type="submission" date="2023-10" db="EMBL/GenBank/DDBJ databases">
        <title>Chromosome-scale genome assembly provides insights into flower coloration mechanisms of Canna indica.</title>
        <authorList>
            <person name="Li C."/>
        </authorList>
    </citation>
    <scope>NUCLEOTIDE SEQUENCE [LARGE SCALE GENOMIC DNA]</scope>
    <source>
        <tissue evidence="4">Flower</tissue>
    </source>
</reference>
<dbReference type="Proteomes" id="UP001327560">
    <property type="component" value="Chromosome 1"/>
</dbReference>
<dbReference type="InterPro" id="IPR042971">
    <property type="entry name" value="LEA_SMP"/>
</dbReference>
<evidence type="ECO:0000256" key="2">
    <source>
        <dbReference type="ARBA" id="ARBA00022737"/>
    </source>
</evidence>
<evidence type="ECO:0000259" key="3">
    <source>
        <dbReference type="Pfam" id="PF04927"/>
    </source>
</evidence>
<name>A0AAQ3JKQ5_9LILI</name>
<dbReference type="Pfam" id="PF04927">
    <property type="entry name" value="SMP"/>
    <property type="match status" value="2"/>
</dbReference>
<accession>A0AAQ3JKQ5</accession>
<organism evidence="4 5">
    <name type="scientific">Canna indica</name>
    <name type="common">Indian-shot</name>
    <dbReference type="NCBI Taxonomy" id="4628"/>
    <lineage>
        <taxon>Eukaryota</taxon>
        <taxon>Viridiplantae</taxon>
        <taxon>Streptophyta</taxon>
        <taxon>Embryophyta</taxon>
        <taxon>Tracheophyta</taxon>
        <taxon>Spermatophyta</taxon>
        <taxon>Magnoliopsida</taxon>
        <taxon>Liliopsida</taxon>
        <taxon>Zingiberales</taxon>
        <taxon>Cannaceae</taxon>
        <taxon>Canna</taxon>
    </lineage>
</organism>
<proteinExistence type="inferred from homology"/>
<feature type="domain" description="SMP" evidence="3">
    <location>
        <begin position="81"/>
        <end position="128"/>
    </location>
</feature>
<dbReference type="EMBL" id="CP136890">
    <property type="protein sequence ID" value="WOK91579.1"/>
    <property type="molecule type" value="Genomic_DNA"/>
</dbReference>
<evidence type="ECO:0000313" key="5">
    <source>
        <dbReference type="Proteomes" id="UP001327560"/>
    </source>
</evidence>
<feature type="domain" description="SMP" evidence="3">
    <location>
        <begin position="16"/>
        <end position="72"/>
    </location>
</feature>
<dbReference type="PANTHER" id="PTHR31174:SF7">
    <property type="entry name" value="LATE EMBRYOGENESIS ABUNDANT PROTEIN 31-RELATED"/>
    <property type="match status" value="1"/>
</dbReference>
<dbReference type="InterPro" id="IPR007011">
    <property type="entry name" value="LEA_SMP_dom"/>
</dbReference>